<dbReference type="Pfam" id="PF20049">
    <property type="entry name" value="DUF6451"/>
    <property type="match status" value="1"/>
</dbReference>
<dbReference type="STRING" id="31246.A0A183PW96"/>
<evidence type="ECO:0000256" key="1">
    <source>
        <dbReference type="ARBA" id="ARBA00022737"/>
    </source>
</evidence>
<proteinExistence type="predicted"/>
<evidence type="ECO:0000313" key="3">
    <source>
        <dbReference type="EMBL" id="VDP77610.1"/>
    </source>
</evidence>
<reference evidence="3 4" key="1">
    <citation type="submission" date="2018-11" db="EMBL/GenBank/DDBJ databases">
        <authorList>
            <consortium name="Pathogen Informatics"/>
        </authorList>
    </citation>
    <scope>NUCLEOTIDE SEQUENCE [LARGE SCALE GENOMIC DNA]</scope>
    <source>
        <strain>Denwood</strain>
        <strain evidence="4">Zambia</strain>
    </source>
</reference>
<organism evidence="3 4">
    <name type="scientific">Schistosoma mattheei</name>
    <dbReference type="NCBI Taxonomy" id="31246"/>
    <lineage>
        <taxon>Eukaryota</taxon>
        <taxon>Metazoa</taxon>
        <taxon>Spiralia</taxon>
        <taxon>Lophotrochozoa</taxon>
        <taxon>Platyhelminthes</taxon>
        <taxon>Trematoda</taxon>
        <taxon>Digenea</taxon>
        <taxon>Strigeidida</taxon>
        <taxon>Schistosomatoidea</taxon>
        <taxon>Schistosomatidae</taxon>
        <taxon>Schistosoma</taxon>
    </lineage>
</organism>
<dbReference type="SUPFAM" id="SSF54928">
    <property type="entry name" value="RNA-binding domain, RBD"/>
    <property type="match status" value="1"/>
</dbReference>
<keyword evidence="1" id="KW-0677">Repeat</keyword>
<dbReference type="PANTHER" id="PTHR13976">
    <property type="entry name" value="HETEROGENEOUS NUCLEAR RIBONUCLEOPROTEIN-RELATED"/>
    <property type="match status" value="1"/>
</dbReference>
<dbReference type="EMBL" id="UZAL01040823">
    <property type="protein sequence ID" value="VDP77610.1"/>
    <property type="molecule type" value="Genomic_DNA"/>
</dbReference>
<dbReference type="InterPro" id="IPR035979">
    <property type="entry name" value="RBD_domain_sf"/>
</dbReference>
<evidence type="ECO:0000313" key="4">
    <source>
        <dbReference type="Proteomes" id="UP000269396"/>
    </source>
</evidence>
<dbReference type="InterPro" id="IPR050666">
    <property type="entry name" value="ESRP"/>
</dbReference>
<sequence>MQMKINRVASVSAAVGLNVHKGRSKILKYNTENTNPITLGGETLEKLESFTYLSSIIDEQGGSDADMKARIGKATTAFLHLKNMWNSKQLSTNIKLTIFNTNVNTIEFFNIVQAPIMLNEQGIYLVTYPDQRPTGDAFILFSNDTIATKALTRHKDYLGDRYVELFKASPSEMVQVVVMVIYIYVFFSIIVTKYSIIFVL</sequence>
<dbReference type="InterPro" id="IPR045609">
    <property type="entry name" value="DUF6451"/>
</dbReference>
<dbReference type="AlphaFoldDB" id="A0A183PW96"/>
<dbReference type="Gene3D" id="3.30.70.330">
    <property type="match status" value="1"/>
</dbReference>
<keyword evidence="2" id="KW-0694">RNA-binding</keyword>
<gene>
    <name evidence="3" type="ORF">SMTD_LOCUS18632</name>
</gene>
<dbReference type="Proteomes" id="UP000269396">
    <property type="component" value="Unassembled WGS sequence"/>
</dbReference>
<keyword evidence="4" id="KW-1185">Reference proteome</keyword>
<evidence type="ECO:0000256" key="2">
    <source>
        <dbReference type="ARBA" id="ARBA00022884"/>
    </source>
</evidence>
<dbReference type="InterPro" id="IPR012677">
    <property type="entry name" value="Nucleotide-bd_a/b_plait_sf"/>
</dbReference>
<dbReference type="GO" id="GO:0003723">
    <property type="term" value="F:RNA binding"/>
    <property type="evidence" value="ECO:0007669"/>
    <property type="project" value="UniProtKB-KW"/>
</dbReference>
<protein>
    <submittedName>
        <fullName evidence="3">Uncharacterized protein</fullName>
    </submittedName>
</protein>
<name>A0A183PW96_9TREM</name>
<accession>A0A183PW96</accession>